<reference evidence="1 2" key="1">
    <citation type="journal article" date="2015" name="Sci. Rep.">
        <title>Genome of the facultative scuticociliatosis pathogen Pseudocohnilembus persalinus provides insight into its virulence through horizontal gene transfer.</title>
        <authorList>
            <person name="Xiong J."/>
            <person name="Wang G."/>
            <person name="Cheng J."/>
            <person name="Tian M."/>
            <person name="Pan X."/>
            <person name="Warren A."/>
            <person name="Jiang C."/>
            <person name="Yuan D."/>
            <person name="Miao W."/>
        </authorList>
    </citation>
    <scope>NUCLEOTIDE SEQUENCE [LARGE SCALE GENOMIC DNA]</scope>
    <source>
        <strain evidence="1">36N120E</strain>
    </source>
</reference>
<dbReference type="InParanoid" id="A0A0V0QI33"/>
<dbReference type="AlphaFoldDB" id="A0A0V0QI33"/>
<comment type="caution">
    <text evidence="1">The sequence shown here is derived from an EMBL/GenBank/DDBJ whole genome shotgun (WGS) entry which is preliminary data.</text>
</comment>
<accession>A0A0V0QI33</accession>
<dbReference type="EMBL" id="LDAU01000162">
    <property type="protein sequence ID" value="KRX01858.1"/>
    <property type="molecule type" value="Genomic_DNA"/>
</dbReference>
<evidence type="ECO:0000313" key="1">
    <source>
        <dbReference type="EMBL" id="KRX01858.1"/>
    </source>
</evidence>
<keyword evidence="2" id="KW-1185">Reference proteome</keyword>
<gene>
    <name evidence="1" type="ORF">PPERSA_00480</name>
</gene>
<proteinExistence type="predicted"/>
<name>A0A0V0QI33_PSEPJ</name>
<sequence length="170" mass="19957">MEIEETPFPIKRDISSISLESNESMYYQSTNSCDNDFESRINRYLDDLGLKICDPNLKEENYYQQKKSKIFEQKTKRNSRQSLNLSISSINESYDLEDLDDIQEKQQTALPLQQKAIKKQRKMSDISLNNFNGINSNLMQRRKMSVSEISNLEGNDLLNRRIKQLKKTSM</sequence>
<evidence type="ECO:0000313" key="2">
    <source>
        <dbReference type="Proteomes" id="UP000054937"/>
    </source>
</evidence>
<protein>
    <submittedName>
        <fullName evidence="1">Uncharacterized protein</fullName>
    </submittedName>
</protein>
<organism evidence="1 2">
    <name type="scientific">Pseudocohnilembus persalinus</name>
    <name type="common">Ciliate</name>
    <dbReference type="NCBI Taxonomy" id="266149"/>
    <lineage>
        <taxon>Eukaryota</taxon>
        <taxon>Sar</taxon>
        <taxon>Alveolata</taxon>
        <taxon>Ciliophora</taxon>
        <taxon>Intramacronucleata</taxon>
        <taxon>Oligohymenophorea</taxon>
        <taxon>Scuticociliatia</taxon>
        <taxon>Philasterida</taxon>
        <taxon>Pseudocohnilembidae</taxon>
        <taxon>Pseudocohnilembus</taxon>
    </lineage>
</organism>
<dbReference type="Proteomes" id="UP000054937">
    <property type="component" value="Unassembled WGS sequence"/>
</dbReference>